<dbReference type="PANTHER" id="PTHR48154">
    <property type="entry name" value="PROTEIN, PUTATIVE-RELATED"/>
    <property type="match status" value="1"/>
</dbReference>
<dbReference type="Proteomes" id="UP000257109">
    <property type="component" value="Unassembled WGS sequence"/>
</dbReference>
<reference evidence="2" key="1">
    <citation type="submission" date="2018-05" db="EMBL/GenBank/DDBJ databases">
        <title>Draft genome of Mucuna pruriens seed.</title>
        <authorList>
            <person name="Nnadi N.E."/>
            <person name="Vos R."/>
            <person name="Hasami M.H."/>
            <person name="Devisetty U.K."/>
            <person name="Aguiy J.C."/>
        </authorList>
    </citation>
    <scope>NUCLEOTIDE SEQUENCE [LARGE SCALE GENOMIC DNA]</scope>
    <source>
        <strain evidence="2">JCA_2017</strain>
    </source>
</reference>
<sequence>MHSINILNHELFQTWKDVLVITSENCDLPQLRPPMSIPCGVRVVSSKTNGGEPLKGKVQPAHLLYYDPPLRCFTFKGFQLAPMLEEYERLLGMPLEKSPPYLFRGHYPSWASVAKLLKVPKDPRSNSGGEPPTALGRRGLADLHRCIRASSLWHSAFPQIEQYVDLATVDTFLSKRDRGEQPVVAVLANTYHTLDYWSMKNGRGLRCCTSLLFLWLTAHLFHSSERTRCPIEDHR</sequence>
<dbReference type="PANTHER" id="PTHR48154:SF1">
    <property type="entry name" value="PROTEIN, PUTATIVE-RELATED"/>
    <property type="match status" value="1"/>
</dbReference>
<dbReference type="EMBL" id="QJKJ01009688">
    <property type="protein sequence ID" value="RDX75897.1"/>
    <property type="molecule type" value="Genomic_DNA"/>
</dbReference>
<keyword evidence="3" id="KW-1185">Reference proteome</keyword>
<organism evidence="2 3">
    <name type="scientific">Mucuna pruriens</name>
    <name type="common">Velvet bean</name>
    <name type="synonym">Dolichos pruriens</name>
    <dbReference type="NCBI Taxonomy" id="157652"/>
    <lineage>
        <taxon>Eukaryota</taxon>
        <taxon>Viridiplantae</taxon>
        <taxon>Streptophyta</taxon>
        <taxon>Embryophyta</taxon>
        <taxon>Tracheophyta</taxon>
        <taxon>Spermatophyta</taxon>
        <taxon>Magnoliopsida</taxon>
        <taxon>eudicotyledons</taxon>
        <taxon>Gunneridae</taxon>
        <taxon>Pentapetalae</taxon>
        <taxon>rosids</taxon>
        <taxon>fabids</taxon>
        <taxon>Fabales</taxon>
        <taxon>Fabaceae</taxon>
        <taxon>Papilionoideae</taxon>
        <taxon>50 kb inversion clade</taxon>
        <taxon>NPAAA clade</taxon>
        <taxon>indigoferoid/millettioid clade</taxon>
        <taxon>Phaseoleae</taxon>
        <taxon>Mucuna</taxon>
    </lineage>
</organism>
<protein>
    <recommendedName>
        <fullName evidence="1">DUF7745 domain-containing protein</fullName>
    </recommendedName>
</protein>
<feature type="non-terminal residue" evidence="2">
    <location>
        <position position="1"/>
    </location>
</feature>
<dbReference type="InterPro" id="IPR056647">
    <property type="entry name" value="DUF7745"/>
</dbReference>
<gene>
    <name evidence="2" type="ORF">CR513_44184</name>
</gene>
<comment type="caution">
    <text evidence="2">The sequence shown here is derived from an EMBL/GenBank/DDBJ whole genome shotgun (WGS) entry which is preliminary data.</text>
</comment>
<accession>A0A371FC71</accession>
<evidence type="ECO:0000313" key="2">
    <source>
        <dbReference type="EMBL" id="RDX75897.1"/>
    </source>
</evidence>
<evidence type="ECO:0000259" key="1">
    <source>
        <dbReference type="Pfam" id="PF24924"/>
    </source>
</evidence>
<evidence type="ECO:0000313" key="3">
    <source>
        <dbReference type="Proteomes" id="UP000257109"/>
    </source>
</evidence>
<dbReference type="AlphaFoldDB" id="A0A371FC71"/>
<feature type="domain" description="DUF7745" evidence="1">
    <location>
        <begin position="63"/>
        <end position="121"/>
    </location>
</feature>
<proteinExistence type="predicted"/>
<dbReference type="Pfam" id="PF24924">
    <property type="entry name" value="DUF7745"/>
    <property type="match status" value="2"/>
</dbReference>
<feature type="domain" description="DUF7745" evidence="1">
    <location>
        <begin position="157"/>
        <end position="224"/>
    </location>
</feature>
<name>A0A371FC71_MUCPR</name>
<dbReference type="OrthoDB" id="983711at2759"/>